<organism evidence="4 5">
    <name type="scientific">Colletotrichum sojae</name>
    <dbReference type="NCBI Taxonomy" id="2175907"/>
    <lineage>
        <taxon>Eukaryota</taxon>
        <taxon>Fungi</taxon>
        <taxon>Dikarya</taxon>
        <taxon>Ascomycota</taxon>
        <taxon>Pezizomycotina</taxon>
        <taxon>Sordariomycetes</taxon>
        <taxon>Hypocreomycetidae</taxon>
        <taxon>Glomerellales</taxon>
        <taxon>Glomerellaceae</taxon>
        <taxon>Colletotrichum</taxon>
        <taxon>Colletotrichum orchidearum species complex</taxon>
    </lineage>
</organism>
<dbReference type="PANTHER" id="PTHR24171">
    <property type="entry name" value="ANKYRIN REPEAT DOMAIN-CONTAINING PROTEIN 39-RELATED"/>
    <property type="match status" value="1"/>
</dbReference>
<keyword evidence="2 3" id="KW-0040">ANK repeat</keyword>
<dbReference type="SMART" id="SM00248">
    <property type="entry name" value="ANK"/>
    <property type="match status" value="5"/>
</dbReference>
<reference evidence="4 5" key="1">
    <citation type="journal article" date="2020" name="Phytopathology">
        <title>Genome Sequence Resources of Colletotrichum truncatum, C. plurivorum, C. musicola, and C. sojae: Four Species Pathogenic to Soybean (Glycine max).</title>
        <authorList>
            <person name="Rogerio F."/>
            <person name="Boufleur T.R."/>
            <person name="Ciampi-Guillardi M."/>
            <person name="Sukno S.A."/>
            <person name="Thon M.R."/>
            <person name="Massola Junior N.S."/>
            <person name="Baroncelli R."/>
        </authorList>
    </citation>
    <scope>NUCLEOTIDE SEQUENCE [LARGE SCALE GENOMIC DNA]</scope>
    <source>
        <strain evidence="4 5">LFN0009</strain>
    </source>
</reference>
<comment type="caution">
    <text evidence="4">The sequence shown here is derived from an EMBL/GenBank/DDBJ whole genome shotgun (WGS) entry which is preliminary data.</text>
</comment>
<feature type="repeat" description="ANK" evidence="3">
    <location>
        <begin position="142"/>
        <end position="174"/>
    </location>
</feature>
<dbReference type="Proteomes" id="UP000652219">
    <property type="component" value="Unassembled WGS sequence"/>
</dbReference>
<dbReference type="PANTHER" id="PTHR24171:SF9">
    <property type="entry name" value="ANKYRIN REPEAT DOMAIN-CONTAINING PROTEIN 39"/>
    <property type="match status" value="1"/>
</dbReference>
<gene>
    <name evidence="4" type="ORF">CSOJ01_10547</name>
</gene>
<protein>
    <recommendedName>
        <fullName evidence="6">Ankyrin repeat domain-containing protein</fullName>
    </recommendedName>
</protein>
<dbReference type="PROSITE" id="PS50297">
    <property type="entry name" value="ANK_REP_REGION"/>
    <property type="match status" value="2"/>
</dbReference>
<feature type="repeat" description="ANK" evidence="3">
    <location>
        <begin position="73"/>
        <end position="106"/>
    </location>
</feature>
<dbReference type="PROSITE" id="PS50088">
    <property type="entry name" value="ANK_REPEAT"/>
    <property type="match status" value="3"/>
</dbReference>
<dbReference type="PRINTS" id="PR01415">
    <property type="entry name" value="ANKYRIN"/>
</dbReference>
<evidence type="ECO:0000313" key="4">
    <source>
        <dbReference type="EMBL" id="KAF6803921.1"/>
    </source>
</evidence>
<name>A0A8H6J0L3_9PEZI</name>
<proteinExistence type="predicted"/>
<dbReference type="InterPro" id="IPR036770">
    <property type="entry name" value="Ankyrin_rpt-contain_sf"/>
</dbReference>
<dbReference type="InterPro" id="IPR002110">
    <property type="entry name" value="Ankyrin_rpt"/>
</dbReference>
<dbReference type="SUPFAM" id="SSF48403">
    <property type="entry name" value="Ankyrin repeat"/>
    <property type="match status" value="1"/>
</dbReference>
<dbReference type="EMBL" id="WIGN01000223">
    <property type="protein sequence ID" value="KAF6803921.1"/>
    <property type="molecule type" value="Genomic_DNA"/>
</dbReference>
<dbReference type="Pfam" id="PF12796">
    <property type="entry name" value="Ank_2"/>
    <property type="match status" value="1"/>
</dbReference>
<keyword evidence="1" id="KW-0677">Repeat</keyword>
<dbReference type="Gene3D" id="1.25.40.20">
    <property type="entry name" value="Ankyrin repeat-containing domain"/>
    <property type="match status" value="2"/>
</dbReference>
<sequence>MDNVEDRFPLHSAAREGQGMPAIPLLRSEPKLATREDGDGRLPIHWAASSNSLEIVLLLAQQHAFDPDVQDGSGWTPLMIAASLRDGDALIRLLLQRGADVNLAANVAQSVLHLVASKNNLDIAKMLLSHDPAAFVRVRDRRGQYPIHRAAAVGSAPMTTLFIKHHSPINATDISGYTALHHAVAEGHGDTAVALLKAGAEAHKRDNDGCLALDLAPDQAVRRYIERAAEREGIDI</sequence>
<evidence type="ECO:0000256" key="2">
    <source>
        <dbReference type="ARBA" id="ARBA00023043"/>
    </source>
</evidence>
<evidence type="ECO:0000256" key="3">
    <source>
        <dbReference type="PROSITE-ProRule" id="PRU00023"/>
    </source>
</evidence>
<keyword evidence="5" id="KW-1185">Reference proteome</keyword>
<evidence type="ECO:0008006" key="6">
    <source>
        <dbReference type="Google" id="ProtNLM"/>
    </source>
</evidence>
<accession>A0A8H6J0L3</accession>
<feature type="repeat" description="ANK" evidence="3">
    <location>
        <begin position="175"/>
        <end position="207"/>
    </location>
</feature>
<dbReference type="Pfam" id="PF13857">
    <property type="entry name" value="Ank_5"/>
    <property type="match status" value="1"/>
</dbReference>
<evidence type="ECO:0000313" key="5">
    <source>
        <dbReference type="Proteomes" id="UP000652219"/>
    </source>
</evidence>
<dbReference type="AlphaFoldDB" id="A0A8H6J0L3"/>
<evidence type="ECO:0000256" key="1">
    <source>
        <dbReference type="ARBA" id="ARBA00022737"/>
    </source>
</evidence>